<evidence type="ECO:0000313" key="1">
    <source>
        <dbReference type="EMBL" id="QRC94691.1"/>
    </source>
</evidence>
<accession>A0A7U2EX17</accession>
<keyword evidence="2" id="KW-1185">Reference proteome</keyword>
<dbReference type="AlphaFoldDB" id="A0A7U2EX17"/>
<name>A0A7U2EX17_PHANO</name>
<dbReference type="EMBL" id="CP069027">
    <property type="protein sequence ID" value="QRC94691.1"/>
    <property type="molecule type" value="Genomic_DNA"/>
</dbReference>
<reference evidence="2" key="1">
    <citation type="journal article" date="2021" name="BMC Genomics">
        <title>Chromosome-level genome assembly and manually-curated proteome of model necrotroph Parastagonospora nodorum Sn15 reveals a genome-wide trove of candidate effector homologs, and redundancy of virulence-related functions within an accessory chromosome.</title>
        <authorList>
            <person name="Bertazzoni S."/>
            <person name="Jones D.A.B."/>
            <person name="Phan H.T."/>
            <person name="Tan K.-C."/>
            <person name="Hane J.K."/>
        </authorList>
    </citation>
    <scope>NUCLEOTIDE SEQUENCE [LARGE SCALE GENOMIC DNA]</scope>
    <source>
        <strain evidence="2">SN15 / ATCC MYA-4574 / FGSC 10173)</strain>
    </source>
</reference>
<proteinExistence type="predicted"/>
<protein>
    <submittedName>
        <fullName evidence="1">Uncharacterized protein</fullName>
    </submittedName>
</protein>
<dbReference type="Proteomes" id="UP000663193">
    <property type="component" value="Chromosome 5"/>
</dbReference>
<evidence type="ECO:0000313" key="2">
    <source>
        <dbReference type="Proteomes" id="UP000663193"/>
    </source>
</evidence>
<gene>
    <name evidence="1" type="ORF">JI435_406160</name>
</gene>
<organism evidence="1 2">
    <name type="scientific">Phaeosphaeria nodorum (strain SN15 / ATCC MYA-4574 / FGSC 10173)</name>
    <name type="common">Glume blotch fungus</name>
    <name type="synonym">Parastagonospora nodorum</name>
    <dbReference type="NCBI Taxonomy" id="321614"/>
    <lineage>
        <taxon>Eukaryota</taxon>
        <taxon>Fungi</taxon>
        <taxon>Dikarya</taxon>
        <taxon>Ascomycota</taxon>
        <taxon>Pezizomycotina</taxon>
        <taxon>Dothideomycetes</taxon>
        <taxon>Pleosporomycetidae</taxon>
        <taxon>Pleosporales</taxon>
        <taxon>Pleosporineae</taxon>
        <taxon>Phaeosphaeriaceae</taxon>
        <taxon>Parastagonospora</taxon>
    </lineage>
</organism>
<sequence length="73" mass="8118">MNHLRHHLVGLRPGRCHAAVYFEMSTGSHRFILPVLAEPIDIPVLGQCHGAPVLQPMMHSLVFGWIIPGSTRI</sequence>
<dbReference type="VEuPathDB" id="FungiDB:JI435_406160"/>